<reference evidence="2 3" key="1">
    <citation type="submission" date="2020-04" db="EMBL/GenBank/DDBJ databases">
        <title>Draft Genome Sequence of Streptomyces morookaense DSM 40503, an 8-azaguanine-producing strain.</title>
        <authorList>
            <person name="Qi J."/>
            <person name="Gao J.-M."/>
        </authorList>
    </citation>
    <scope>NUCLEOTIDE SEQUENCE [LARGE SCALE GENOMIC DNA]</scope>
    <source>
        <strain evidence="2 3">DSM 40503</strain>
    </source>
</reference>
<keyword evidence="2" id="KW-0560">Oxidoreductase</keyword>
<dbReference type="AlphaFoldDB" id="A0A7Y7E647"/>
<dbReference type="SUPFAM" id="SSF54909">
    <property type="entry name" value="Dimeric alpha+beta barrel"/>
    <property type="match status" value="1"/>
</dbReference>
<evidence type="ECO:0000259" key="1">
    <source>
        <dbReference type="PROSITE" id="PS51725"/>
    </source>
</evidence>
<gene>
    <name evidence="2" type="ORF">HG542_07490</name>
</gene>
<dbReference type="InterPro" id="IPR007138">
    <property type="entry name" value="ABM_dom"/>
</dbReference>
<keyword evidence="3" id="KW-1185">Reference proteome</keyword>
<dbReference type="EMBL" id="JABBXF010000012">
    <property type="protein sequence ID" value="NVK77505.1"/>
    <property type="molecule type" value="Genomic_DNA"/>
</dbReference>
<feature type="domain" description="ABM" evidence="1">
    <location>
        <begin position="3"/>
        <end position="91"/>
    </location>
</feature>
<dbReference type="InterPro" id="IPR011008">
    <property type="entry name" value="Dimeric_a/b-barrel"/>
</dbReference>
<dbReference type="GO" id="GO:0004497">
    <property type="term" value="F:monooxygenase activity"/>
    <property type="evidence" value="ECO:0007669"/>
    <property type="project" value="UniProtKB-KW"/>
</dbReference>
<accession>A0A7Y7E647</accession>
<dbReference type="Proteomes" id="UP000587462">
    <property type="component" value="Unassembled WGS sequence"/>
</dbReference>
<name>A0A7Y7E647_STRMO</name>
<sequence length="110" mass="12356">MTFRVMLRMEIEPGKEAAFERVWRAGGTVVTGHPANLGQSLARATDEENTYYIVSDWVDEARFREFENSPAHLEHRATLHPFRRSGAFHTMELVAHLDGTAADETVGRAG</sequence>
<evidence type="ECO:0000313" key="3">
    <source>
        <dbReference type="Proteomes" id="UP000587462"/>
    </source>
</evidence>
<dbReference type="RefSeq" id="WP_171079287.1">
    <property type="nucleotide sequence ID" value="NZ_BNBU01000003.1"/>
</dbReference>
<comment type="caution">
    <text evidence="2">The sequence shown here is derived from an EMBL/GenBank/DDBJ whole genome shotgun (WGS) entry which is preliminary data.</text>
</comment>
<protein>
    <submittedName>
        <fullName evidence="2">Antibiotic biosynthesis monooxygenase</fullName>
    </submittedName>
</protein>
<organism evidence="2 3">
    <name type="scientific">Streptomyces morookaense</name>
    <name type="common">Streptoverticillium morookaense</name>
    <dbReference type="NCBI Taxonomy" id="1970"/>
    <lineage>
        <taxon>Bacteria</taxon>
        <taxon>Bacillati</taxon>
        <taxon>Actinomycetota</taxon>
        <taxon>Actinomycetes</taxon>
        <taxon>Kitasatosporales</taxon>
        <taxon>Streptomycetaceae</taxon>
        <taxon>Streptomyces</taxon>
    </lineage>
</organism>
<proteinExistence type="predicted"/>
<keyword evidence="2" id="KW-0503">Monooxygenase</keyword>
<evidence type="ECO:0000313" key="2">
    <source>
        <dbReference type="EMBL" id="NVK77505.1"/>
    </source>
</evidence>
<dbReference type="Gene3D" id="3.30.70.100">
    <property type="match status" value="1"/>
</dbReference>
<dbReference type="Pfam" id="PF03992">
    <property type="entry name" value="ABM"/>
    <property type="match status" value="1"/>
</dbReference>
<dbReference type="PROSITE" id="PS51725">
    <property type="entry name" value="ABM"/>
    <property type="match status" value="1"/>
</dbReference>